<dbReference type="Proteomes" id="UP001241848">
    <property type="component" value="Unassembled WGS sequence"/>
</dbReference>
<sequence>MSENTPQLDLLMKDPTLDGHEYFNVKTMMNDNWQKIDQFAGEAKSSIEELEDRLNTNVEEEVVLTGGVQIVDAVKAAPFSLKGLEGRTLVNLLGRAGSMESLAGWTSNNSSATLALDANNKVSGSNGLKVTVVSSPAVISKYNTPLKYGSGAPFYLVRAYVKNGNLVGTGARAYIQLTDEKVYASEMSTTDTTKFNFCYAVYDASKATATPAVYCVARGGAGQSAYFDEIAVYEITAEEATAIASMTSEQVAAKYPYVDSVMPVRNPYVIRYGANLLPPFYKWMSKGVINVASPYTATLNSTKTVETACWYELAVLPNTDYTFSVGSNGSTISVTDGISSIIVSNTNATSVTFNTGVHKWIRVYVTNYTTGSSTPQIGDFTFSNPMLNIGDKALPFVPREDAMLALQTDLYADPLTGTSADSVFEQNGQYYKVKKWHQFKIDSNITFVNAFSTTGRKQIAIRLPAAGEINSELVTKFTGSILQTDQNMAGPDRSGIDYGDRTILHISISNEDSGWGDNYAPTTAEIKAYFLGWKMFDKSLTAGDGNSPYNGSEETNKLWTPLDSYNGVRYYGWWSGPGVPTATPSTFNSDNYTKARDITPYELVYQLAIPTVEPIVSEGQLTFNEGSNQVEVGTGIVLRETVKLDDRDPLNVYINSINSGTRLKYRSGKILAVYKNDINDFSWYKGTSVYNNEFYAYGQLSRLHFDPNVTYSASYLMLTTAPIQSMIGTYAANEKSLLEDLVDSVTQQEVRLSTVENKKLEKDTASPILTPTLINGVTLELSTTPVEIRKMSDGLVLLQGSLKFSGSSSSITAFTLPVGYRPKQTCVVLCSGYGSTKGDLLVRSIVGSDGNVSFVPPEAMIWVRLDAIKFYAHN</sequence>
<name>A0ABT9FW82_9BACL</name>
<proteinExistence type="predicted"/>
<organism evidence="1 2">
    <name type="scientific">Paenibacillus zeirhizosphaerae</name>
    <dbReference type="NCBI Taxonomy" id="2987519"/>
    <lineage>
        <taxon>Bacteria</taxon>
        <taxon>Bacillati</taxon>
        <taxon>Bacillota</taxon>
        <taxon>Bacilli</taxon>
        <taxon>Bacillales</taxon>
        <taxon>Paenibacillaceae</taxon>
        <taxon>Paenibacillus</taxon>
    </lineage>
</organism>
<evidence type="ECO:0000313" key="2">
    <source>
        <dbReference type="Proteomes" id="UP001241848"/>
    </source>
</evidence>
<gene>
    <name evidence="1" type="ORF">OIN60_19830</name>
</gene>
<evidence type="ECO:0000313" key="1">
    <source>
        <dbReference type="EMBL" id="MDP4098978.1"/>
    </source>
</evidence>
<reference evidence="1 2" key="1">
    <citation type="submission" date="2022-10" db="EMBL/GenBank/DDBJ databases">
        <title>Paenibacillus description and whole genome data of maize root bacterial community.</title>
        <authorList>
            <person name="Marton D."/>
            <person name="Farkas M."/>
            <person name="Cserhati M."/>
        </authorList>
    </citation>
    <scope>NUCLEOTIDE SEQUENCE [LARGE SCALE GENOMIC DNA]</scope>
    <source>
        <strain evidence="1 2">P96</strain>
    </source>
</reference>
<comment type="caution">
    <text evidence="1">The sequence shown here is derived from an EMBL/GenBank/DDBJ whole genome shotgun (WGS) entry which is preliminary data.</text>
</comment>
<accession>A0ABT9FW82</accession>
<protein>
    <submittedName>
        <fullName evidence="1">Uncharacterized protein</fullName>
    </submittedName>
</protein>
<dbReference type="RefSeq" id="WP_305756596.1">
    <property type="nucleotide sequence ID" value="NZ_JAPCKK010000031.1"/>
</dbReference>
<dbReference type="EMBL" id="JAPCKK010000031">
    <property type="protein sequence ID" value="MDP4098978.1"/>
    <property type="molecule type" value="Genomic_DNA"/>
</dbReference>
<keyword evidence="2" id="KW-1185">Reference proteome</keyword>
<dbReference type="Gene3D" id="2.60.120.260">
    <property type="entry name" value="Galactose-binding domain-like"/>
    <property type="match status" value="1"/>
</dbReference>